<accession>A0A8H4RJ29</accession>
<evidence type="ECO:0000256" key="1">
    <source>
        <dbReference type="ARBA" id="ARBA00022801"/>
    </source>
</evidence>
<dbReference type="InterPro" id="IPR000560">
    <property type="entry name" value="His_Pase_clade-2"/>
</dbReference>
<dbReference type="GO" id="GO:0009277">
    <property type="term" value="C:fungal-type cell wall"/>
    <property type="evidence" value="ECO:0007669"/>
    <property type="project" value="TreeGrafter"/>
</dbReference>
<keyword evidence="1" id="KW-0378">Hydrolase</keyword>
<name>A0A8H4RJ29_9HELO</name>
<dbReference type="PANTHER" id="PTHR20963:SF12">
    <property type="entry name" value="HISTIDINE ACID PHOSPHATASE"/>
    <property type="match status" value="1"/>
</dbReference>
<dbReference type="EMBL" id="JAAMPI010000536">
    <property type="protein sequence ID" value="KAF4630578.1"/>
    <property type="molecule type" value="Genomic_DNA"/>
</dbReference>
<dbReference type="PANTHER" id="PTHR20963">
    <property type="entry name" value="MULTIPLE INOSITOL POLYPHOSPHATE PHOSPHATASE-RELATED"/>
    <property type="match status" value="1"/>
</dbReference>
<organism evidence="3 4">
    <name type="scientific">Cudoniella acicularis</name>
    <dbReference type="NCBI Taxonomy" id="354080"/>
    <lineage>
        <taxon>Eukaryota</taxon>
        <taxon>Fungi</taxon>
        <taxon>Dikarya</taxon>
        <taxon>Ascomycota</taxon>
        <taxon>Pezizomycotina</taxon>
        <taxon>Leotiomycetes</taxon>
        <taxon>Helotiales</taxon>
        <taxon>Tricladiaceae</taxon>
        <taxon>Cudoniella</taxon>
    </lineage>
</organism>
<comment type="caution">
    <text evidence="3">The sequence shown here is derived from an EMBL/GenBank/DDBJ whole genome shotgun (WGS) entry which is preliminary data.</text>
</comment>
<evidence type="ECO:0000256" key="2">
    <source>
        <dbReference type="SAM" id="MobiDB-lite"/>
    </source>
</evidence>
<evidence type="ECO:0000313" key="4">
    <source>
        <dbReference type="Proteomes" id="UP000566819"/>
    </source>
</evidence>
<protein>
    <submittedName>
        <fullName evidence="3">Uncharacterized protein</fullName>
    </submittedName>
</protein>
<sequence length="167" mass="18862">MEWASGDFQQLENPIDDPENQLEQVTPQGVIDSRKVGKHLLSRYPKLVPTMKRIYADKKSRTQDTAKAFMQAFPQDIEIVEMDVDNKTSFHSQVLHKACDAFSKKPGNKEQAAFISVYTPAIIARLQGHSPVELEENDIVGLQQLCSYESVITRTTSDICDIFTDSK</sequence>
<feature type="region of interest" description="Disordered" evidence="2">
    <location>
        <begin position="1"/>
        <end position="22"/>
    </location>
</feature>
<dbReference type="GO" id="GO:0003993">
    <property type="term" value="F:acid phosphatase activity"/>
    <property type="evidence" value="ECO:0007669"/>
    <property type="project" value="TreeGrafter"/>
</dbReference>
<gene>
    <name evidence="3" type="ORF">G7Y89_g7567</name>
</gene>
<proteinExistence type="predicted"/>
<dbReference type="OrthoDB" id="6509975at2759"/>
<dbReference type="AlphaFoldDB" id="A0A8H4RJ29"/>
<keyword evidence="4" id="KW-1185">Reference proteome</keyword>
<reference evidence="3 4" key="1">
    <citation type="submission" date="2020-03" db="EMBL/GenBank/DDBJ databases">
        <title>Draft Genome Sequence of Cudoniella acicularis.</title>
        <authorList>
            <person name="Buettner E."/>
            <person name="Kellner H."/>
        </authorList>
    </citation>
    <scope>NUCLEOTIDE SEQUENCE [LARGE SCALE GENOMIC DNA]</scope>
    <source>
        <strain evidence="3 4">DSM 108380</strain>
    </source>
</reference>
<dbReference type="SUPFAM" id="SSF53254">
    <property type="entry name" value="Phosphoglycerate mutase-like"/>
    <property type="match status" value="1"/>
</dbReference>
<dbReference type="Pfam" id="PF00328">
    <property type="entry name" value="His_Phos_2"/>
    <property type="match status" value="1"/>
</dbReference>
<dbReference type="Gene3D" id="3.40.50.1240">
    <property type="entry name" value="Phosphoglycerate mutase-like"/>
    <property type="match status" value="1"/>
</dbReference>
<evidence type="ECO:0000313" key="3">
    <source>
        <dbReference type="EMBL" id="KAF4630578.1"/>
    </source>
</evidence>
<dbReference type="Proteomes" id="UP000566819">
    <property type="component" value="Unassembled WGS sequence"/>
</dbReference>
<dbReference type="InterPro" id="IPR029033">
    <property type="entry name" value="His_PPase_superfam"/>
</dbReference>